<dbReference type="EMBL" id="KI660176">
    <property type="protein sequence ID" value="ETN77365.1"/>
    <property type="molecule type" value="Genomic_DNA"/>
</dbReference>
<dbReference type="InterPro" id="IPR006575">
    <property type="entry name" value="RWD_dom"/>
</dbReference>
<feature type="domain" description="RWD" evidence="1">
    <location>
        <begin position="11"/>
        <end position="133"/>
    </location>
</feature>
<accession>W2T5S7</accession>
<organism evidence="2 3">
    <name type="scientific">Necator americanus</name>
    <name type="common">Human hookworm</name>
    <dbReference type="NCBI Taxonomy" id="51031"/>
    <lineage>
        <taxon>Eukaryota</taxon>
        <taxon>Metazoa</taxon>
        <taxon>Ecdysozoa</taxon>
        <taxon>Nematoda</taxon>
        <taxon>Chromadorea</taxon>
        <taxon>Rhabditida</taxon>
        <taxon>Rhabditina</taxon>
        <taxon>Rhabditomorpha</taxon>
        <taxon>Strongyloidea</taxon>
        <taxon>Ancylostomatidae</taxon>
        <taxon>Bunostominae</taxon>
        <taxon>Necator</taxon>
    </lineage>
</organism>
<sequence length="149" mass="16561">MNKEFPAEQKKELEAIVSCFGDDFVSIDSNGAELKGTISVVLEPRSSPIVISAADGKDYGQFETTQLSPVNICFQLPAQYPATPAIIDVDCIWMPNSMEHAILRRLGDVLHENNGLPVLFSCYEEVKKFVEGTEITELHLGENRFARNN</sequence>
<dbReference type="InterPro" id="IPR016135">
    <property type="entry name" value="UBQ-conjugating_enzyme/RWD"/>
</dbReference>
<proteinExistence type="predicted"/>
<gene>
    <name evidence="2" type="ORF">NECAME_11114</name>
</gene>
<evidence type="ECO:0000259" key="1">
    <source>
        <dbReference type="PROSITE" id="PS50908"/>
    </source>
</evidence>
<dbReference type="SMART" id="SM00591">
    <property type="entry name" value="RWD"/>
    <property type="match status" value="1"/>
</dbReference>
<evidence type="ECO:0000313" key="3">
    <source>
        <dbReference type="Proteomes" id="UP000053676"/>
    </source>
</evidence>
<dbReference type="CDD" id="cd23820">
    <property type="entry name" value="RWD_RNF14"/>
    <property type="match status" value="1"/>
</dbReference>
<dbReference type="KEGG" id="nai:NECAME_11114"/>
<evidence type="ECO:0000313" key="2">
    <source>
        <dbReference type="EMBL" id="ETN77365.1"/>
    </source>
</evidence>
<dbReference type="PROSITE" id="PS50908">
    <property type="entry name" value="RWD"/>
    <property type="match status" value="1"/>
</dbReference>
<reference evidence="3" key="1">
    <citation type="journal article" date="2014" name="Nat. Genet.">
        <title>Genome of the human hookworm Necator americanus.</title>
        <authorList>
            <person name="Tang Y.T."/>
            <person name="Gao X."/>
            <person name="Rosa B.A."/>
            <person name="Abubucker S."/>
            <person name="Hallsworth-Pepin K."/>
            <person name="Martin J."/>
            <person name="Tyagi R."/>
            <person name="Heizer E."/>
            <person name="Zhang X."/>
            <person name="Bhonagiri-Palsikar V."/>
            <person name="Minx P."/>
            <person name="Warren W.C."/>
            <person name="Wang Q."/>
            <person name="Zhan B."/>
            <person name="Hotez P.J."/>
            <person name="Sternberg P.W."/>
            <person name="Dougall A."/>
            <person name="Gaze S.T."/>
            <person name="Mulvenna J."/>
            <person name="Sotillo J."/>
            <person name="Ranganathan S."/>
            <person name="Rabelo E.M."/>
            <person name="Wilson R.K."/>
            <person name="Felgner P.L."/>
            <person name="Bethony J."/>
            <person name="Hawdon J.M."/>
            <person name="Gasser R.B."/>
            <person name="Loukas A."/>
            <person name="Mitreva M."/>
        </authorList>
    </citation>
    <scope>NUCLEOTIDE SEQUENCE [LARGE SCALE GENOMIC DNA]</scope>
</reference>
<dbReference type="SUPFAM" id="SSF54495">
    <property type="entry name" value="UBC-like"/>
    <property type="match status" value="1"/>
</dbReference>
<protein>
    <submittedName>
        <fullName evidence="2">RWD domain protein</fullName>
    </submittedName>
</protein>
<dbReference type="Pfam" id="PF05773">
    <property type="entry name" value="RWD"/>
    <property type="match status" value="1"/>
</dbReference>
<feature type="non-terminal residue" evidence="2">
    <location>
        <position position="149"/>
    </location>
</feature>
<dbReference type="OrthoDB" id="5873844at2759"/>
<dbReference type="AlphaFoldDB" id="W2T5S7"/>
<dbReference type="Gene3D" id="3.10.110.10">
    <property type="entry name" value="Ubiquitin Conjugating Enzyme"/>
    <property type="match status" value="1"/>
</dbReference>
<name>W2T5S7_NECAM</name>
<keyword evidence="3" id="KW-1185">Reference proteome</keyword>
<dbReference type="Proteomes" id="UP000053676">
    <property type="component" value="Unassembled WGS sequence"/>
</dbReference>